<proteinExistence type="predicted"/>
<dbReference type="OrthoDB" id="3000937at2759"/>
<evidence type="ECO:0000313" key="1">
    <source>
        <dbReference type="EMBL" id="KAF7349535.1"/>
    </source>
</evidence>
<name>A0A8H6Y0G3_9AGAR</name>
<gene>
    <name evidence="1" type="ORF">MSAN_01743900</name>
</gene>
<dbReference type="AlphaFoldDB" id="A0A8H6Y0G3"/>
<dbReference type="Proteomes" id="UP000623467">
    <property type="component" value="Unassembled WGS sequence"/>
</dbReference>
<reference evidence="1" key="1">
    <citation type="submission" date="2020-05" db="EMBL/GenBank/DDBJ databases">
        <title>Mycena genomes resolve the evolution of fungal bioluminescence.</title>
        <authorList>
            <person name="Tsai I.J."/>
        </authorList>
    </citation>
    <scope>NUCLEOTIDE SEQUENCE</scope>
    <source>
        <strain evidence="1">160909Yilan</strain>
    </source>
</reference>
<dbReference type="EMBL" id="JACAZH010000016">
    <property type="protein sequence ID" value="KAF7349535.1"/>
    <property type="molecule type" value="Genomic_DNA"/>
</dbReference>
<sequence length="139" mass="15985">MDAEWEPYIMGLRSHQVLAVNTYKFISSSGTHQQFTQFHIRPRMDIPDEYHSSPIFLRHQWNENSAIRRPNWMQYINHPPGTTSWSVYRLSYQVPKCEHYAGHMGESIGGGGTISMGSADDLRELSYSVPLASLEPSRK</sequence>
<protein>
    <submittedName>
        <fullName evidence="1">Uncharacterized protein</fullName>
    </submittedName>
</protein>
<evidence type="ECO:0000313" key="2">
    <source>
        <dbReference type="Proteomes" id="UP000623467"/>
    </source>
</evidence>
<accession>A0A8H6Y0G3</accession>
<comment type="caution">
    <text evidence="1">The sequence shown here is derived from an EMBL/GenBank/DDBJ whole genome shotgun (WGS) entry which is preliminary data.</text>
</comment>
<keyword evidence="2" id="KW-1185">Reference proteome</keyword>
<organism evidence="1 2">
    <name type="scientific">Mycena sanguinolenta</name>
    <dbReference type="NCBI Taxonomy" id="230812"/>
    <lineage>
        <taxon>Eukaryota</taxon>
        <taxon>Fungi</taxon>
        <taxon>Dikarya</taxon>
        <taxon>Basidiomycota</taxon>
        <taxon>Agaricomycotina</taxon>
        <taxon>Agaricomycetes</taxon>
        <taxon>Agaricomycetidae</taxon>
        <taxon>Agaricales</taxon>
        <taxon>Marasmiineae</taxon>
        <taxon>Mycenaceae</taxon>
        <taxon>Mycena</taxon>
    </lineage>
</organism>